<dbReference type="KEGG" id="fmr:Fuma_01959"/>
<dbReference type="RefSeq" id="WP_077023984.1">
    <property type="nucleotide sequence ID" value="NZ_CP017641.1"/>
</dbReference>
<dbReference type="OrthoDB" id="280938at2"/>
<organism evidence="1 2">
    <name type="scientific">Fuerstiella marisgermanici</name>
    <dbReference type="NCBI Taxonomy" id="1891926"/>
    <lineage>
        <taxon>Bacteria</taxon>
        <taxon>Pseudomonadati</taxon>
        <taxon>Planctomycetota</taxon>
        <taxon>Planctomycetia</taxon>
        <taxon>Planctomycetales</taxon>
        <taxon>Planctomycetaceae</taxon>
        <taxon>Fuerstiella</taxon>
    </lineage>
</organism>
<dbReference type="STRING" id="1891926.Fuma_01959"/>
<reference evidence="1 2" key="1">
    <citation type="journal article" date="2016" name="Front. Microbiol.">
        <title>Fuerstia marisgermanicae gen. nov., sp. nov., an Unusual Member of the Phylum Planctomycetes from the German Wadden Sea.</title>
        <authorList>
            <person name="Kohn T."/>
            <person name="Heuer A."/>
            <person name="Jogler M."/>
            <person name="Vollmers J."/>
            <person name="Boedeker C."/>
            <person name="Bunk B."/>
            <person name="Rast P."/>
            <person name="Borchert D."/>
            <person name="Glockner I."/>
            <person name="Freese H.M."/>
            <person name="Klenk H.P."/>
            <person name="Overmann J."/>
            <person name="Kaster A.K."/>
            <person name="Rohde M."/>
            <person name="Wiegand S."/>
            <person name="Jogler C."/>
        </authorList>
    </citation>
    <scope>NUCLEOTIDE SEQUENCE [LARGE SCALE GENOMIC DNA]</scope>
    <source>
        <strain evidence="1 2">NH11</strain>
    </source>
</reference>
<dbReference type="AlphaFoldDB" id="A0A1P8WE91"/>
<sequence>MSEIKISIVCCDDTPEQHSKIVAATIDESILTSRLLDSAEQTLPPHEAKGLHNAAAHPEHGLVTYLQQVNEGGFAVLVGDPEDLQETYFGAGSYVGFIDAEGPGHASKVGPDGVKKTFRILKGHLEV</sequence>
<proteinExistence type="predicted"/>
<keyword evidence="2" id="KW-1185">Reference proteome</keyword>
<gene>
    <name evidence="1" type="ORF">Fuma_01959</name>
</gene>
<dbReference type="Proteomes" id="UP000187735">
    <property type="component" value="Chromosome"/>
</dbReference>
<protein>
    <submittedName>
        <fullName evidence="1">Uncharacterized protein</fullName>
    </submittedName>
</protein>
<evidence type="ECO:0000313" key="1">
    <source>
        <dbReference type="EMBL" id="APZ92349.1"/>
    </source>
</evidence>
<dbReference type="EMBL" id="CP017641">
    <property type="protein sequence ID" value="APZ92349.1"/>
    <property type="molecule type" value="Genomic_DNA"/>
</dbReference>
<evidence type="ECO:0000313" key="2">
    <source>
        <dbReference type="Proteomes" id="UP000187735"/>
    </source>
</evidence>
<name>A0A1P8WE91_9PLAN</name>
<accession>A0A1P8WE91</accession>